<dbReference type="EMBL" id="CAIIXF020000008">
    <property type="protein sequence ID" value="CAH1791433.1"/>
    <property type="molecule type" value="Genomic_DNA"/>
</dbReference>
<proteinExistence type="inferred from homology"/>
<dbReference type="InterPro" id="IPR017423">
    <property type="entry name" value="TRM6"/>
</dbReference>
<dbReference type="Proteomes" id="UP000749559">
    <property type="component" value="Unassembled WGS sequence"/>
</dbReference>
<sequence>MASEAKEDVRPCDPGTSESGRMQNSIKEGDFVIFKKENILKAIQIRKNRTMFLEKMKFKLDGAIGHPYGTMFEVCNMKLVKVERKILNTEDATDKGIDNRDLHDRNLENQKLSRDEIVEMKKEGLRGQEIVDQLVENSATFKIKTEFSQEKYIKKKKKKHVSVYTILRPCTRLISDMYTNKGPARILNLRIDSLGQILSQANVRANSRVIVMENTLGLVLGAVLERLSGLGCVVSVYSGTDVHGSRPAVEVFNFTKEQLAILHHYPLHELDTVNTDIADTNPQSINTDTVTIEKKSTDIAMATASDVAMENDSDKTGIESGKDKTNENEIIKDNSKGDTTEKNEAIVAIKNTDTEQGVTKETKEKATNGDNKSKRFRYEKEEHSEKKAEWRNKVEETRKILKAGDFDSLIVASKFHPTPIVMDLIEYVAPSRPIVVFSQYKEPLMDCFSKLRSRGGVLNLRLTETWLREHQVLPGRTHPLINMSATGGYLLTATMVMRD</sequence>
<evidence type="ECO:0000256" key="4">
    <source>
        <dbReference type="ARBA" id="ARBA00022694"/>
    </source>
</evidence>
<evidence type="ECO:0000313" key="9">
    <source>
        <dbReference type="Proteomes" id="UP000749559"/>
    </source>
</evidence>
<feature type="region of interest" description="Disordered" evidence="7">
    <location>
        <begin position="354"/>
        <end position="382"/>
    </location>
</feature>
<dbReference type="GO" id="GO:0031515">
    <property type="term" value="C:tRNA (m1A) methyltransferase complex"/>
    <property type="evidence" value="ECO:0007669"/>
    <property type="project" value="InterPro"/>
</dbReference>
<comment type="caution">
    <text evidence="8">The sequence shown here is derived from an EMBL/GenBank/DDBJ whole genome shotgun (WGS) entry which is preliminary data.</text>
</comment>
<comment type="similarity">
    <text evidence="2">Belongs to the TRM6/GCD10 family.</text>
</comment>
<reference evidence="8" key="1">
    <citation type="submission" date="2022-03" db="EMBL/GenBank/DDBJ databases">
        <authorList>
            <person name="Martin C."/>
        </authorList>
    </citation>
    <scope>NUCLEOTIDE SEQUENCE</scope>
</reference>
<dbReference type="PIRSF" id="PIRSF038170">
    <property type="entry name" value="tRNA_m1A_mtfrase"/>
    <property type="match status" value="1"/>
</dbReference>
<keyword evidence="5" id="KW-0539">Nucleus</keyword>
<dbReference type="Gene3D" id="3.40.50.150">
    <property type="entry name" value="Vaccinia Virus protein VP39"/>
    <property type="match status" value="1"/>
</dbReference>
<evidence type="ECO:0000313" key="8">
    <source>
        <dbReference type="EMBL" id="CAH1791433.1"/>
    </source>
</evidence>
<evidence type="ECO:0000256" key="7">
    <source>
        <dbReference type="SAM" id="MobiDB-lite"/>
    </source>
</evidence>
<dbReference type="AlphaFoldDB" id="A0A8J1U6Z5"/>
<comment type="subcellular location">
    <subcellularLocation>
        <location evidence="1">Nucleus</location>
    </subcellularLocation>
</comment>
<keyword evidence="9" id="KW-1185">Reference proteome</keyword>
<feature type="compositionally biased region" description="Basic and acidic residues" evidence="7">
    <location>
        <begin position="1"/>
        <end position="11"/>
    </location>
</feature>
<evidence type="ECO:0000256" key="2">
    <source>
        <dbReference type="ARBA" id="ARBA00008320"/>
    </source>
</evidence>
<dbReference type="PANTHER" id="PTHR12945">
    <property type="entry name" value="TRANSLATION INITIATION FACTOR EIF3-RELATED"/>
    <property type="match status" value="1"/>
</dbReference>
<feature type="compositionally biased region" description="Basic and acidic residues" evidence="7">
    <location>
        <begin position="358"/>
        <end position="382"/>
    </location>
</feature>
<evidence type="ECO:0000256" key="5">
    <source>
        <dbReference type="ARBA" id="ARBA00023242"/>
    </source>
</evidence>
<gene>
    <name evidence="8" type="ORF">OFUS_LOCUS16513</name>
</gene>
<evidence type="ECO:0000256" key="3">
    <source>
        <dbReference type="ARBA" id="ARBA00021704"/>
    </source>
</evidence>
<evidence type="ECO:0000256" key="1">
    <source>
        <dbReference type="ARBA" id="ARBA00004123"/>
    </source>
</evidence>
<organism evidence="8 9">
    <name type="scientific">Owenia fusiformis</name>
    <name type="common">Polychaete worm</name>
    <dbReference type="NCBI Taxonomy" id="6347"/>
    <lineage>
        <taxon>Eukaryota</taxon>
        <taxon>Metazoa</taxon>
        <taxon>Spiralia</taxon>
        <taxon>Lophotrochozoa</taxon>
        <taxon>Annelida</taxon>
        <taxon>Polychaeta</taxon>
        <taxon>Sedentaria</taxon>
        <taxon>Canalipalpata</taxon>
        <taxon>Sabellida</taxon>
        <taxon>Oweniida</taxon>
        <taxon>Oweniidae</taxon>
        <taxon>Owenia</taxon>
    </lineage>
</organism>
<evidence type="ECO:0000256" key="6">
    <source>
        <dbReference type="ARBA" id="ARBA00032319"/>
    </source>
</evidence>
<name>A0A8J1U6Z5_OWEFU</name>
<accession>A0A8J1U6Z5</accession>
<dbReference type="Pfam" id="PF04189">
    <property type="entry name" value="Gcd10p"/>
    <property type="match status" value="1"/>
</dbReference>
<protein>
    <recommendedName>
        <fullName evidence="3">tRNA (adenine(58)-N(1))-methyltransferase non-catalytic subunit TRM6</fullName>
    </recommendedName>
    <alternativeName>
        <fullName evidence="6">tRNA(m1A58)-methyltransferase subunit TRM6</fullName>
    </alternativeName>
</protein>
<feature type="region of interest" description="Disordered" evidence="7">
    <location>
        <begin position="1"/>
        <end position="22"/>
    </location>
</feature>
<dbReference type="PANTHER" id="PTHR12945:SF0">
    <property type="entry name" value="TRNA (ADENINE(58)-N(1))-METHYLTRANSFERASE NON-CATALYTIC SUBUNIT TRM6"/>
    <property type="match status" value="1"/>
</dbReference>
<keyword evidence="4" id="KW-0819">tRNA processing</keyword>
<dbReference type="OrthoDB" id="10254665at2759"/>
<dbReference type="GO" id="GO:0030488">
    <property type="term" value="P:tRNA methylation"/>
    <property type="evidence" value="ECO:0007669"/>
    <property type="project" value="InterPro"/>
</dbReference>
<dbReference type="GO" id="GO:0005634">
    <property type="term" value="C:nucleus"/>
    <property type="evidence" value="ECO:0007669"/>
    <property type="project" value="UniProtKB-SubCell"/>
</dbReference>
<dbReference type="InterPro" id="IPR029063">
    <property type="entry name" value="SAM-dependent_MTases_sf"/>
</dbReference>